<evidence type="ECO:0000313" key="2">
    <source>
        <dbReference type="Proteomes" id="UP000217790"/>
    </source>
</evidence>
<organism evidence="1 2">
    <name type="scientific">Armillaria gallica</name>
    <name type="common">Bulbous honey fungus</name>
    <name type="synonym">Armillaria bulbosa</name>
    <dbReference type="NCBI Taxonomy" id="47427"/>
    <lineage>
        <taxon>Eukaryota</taxon>
        <taxon>Fungi</taxon>
        <taxon>Dikarya</taxon>
        <taxon>Basidiomycota</taxon>
        <taxon>Agaricomycotina</taxon>
        <taxon>Agaricomycetes</taxon>
        <taxon>Agaricomycetidae</taxon>
        <taxon>Agaricales</taxon>
        <taxon>Marasmiineae</taxon>
        <taxon>Physalacriaceae</taxon>
        <taxon>Armillaria</taxon>
    </lineage>
</organism>
<reference evidence="2" key="1">
    <citation type="journal article" date="2017" name="Nat. Ecol. Evol.">
        <title>Genome expansion and lineage-specific genetic innovations in the forest pathogenic fungi Armillaria.</title>
        <authorList>
            <person name="Sipos G."/>
            <person name="Prasanna A.N."/>
            <person name="Walter M.C."/>
            <person name="O'Connor E."/>
            <person name="Balint B."/>
            <person name="Krizsan K."/>
            <person name="Kiss B."/>
            <person name="Hess J."/>
            <person name="Varga T."/>
            <person name="Slot J."/>
            <person name="Riley R."/>
            <person name="Boka B."/>
            <person name="Rigling D."/>
            <person name="Barry K."/>
            <person name="Lee J."/>
            <person name="Mihaltcheva S."/>
            <person name="LaButti K."/>
            <person name="Lipzen A."/>
            <person name="Waldron R."/>
            <person name="Moloney N.M."/>
            <person name="Sperisen C."/>
            <person name="Kredics L."/>
            <person name="Vagvoelgyi C."/>
            <person name="Patrignani A."/>
            <person name="Fitzpatrick D."/>
            <person name="Nagy I."/>
            <person name="Doyle S."/>
            <person name="Anderson J.B."/>
            <person name="Grigoriev I.V."/>
            <person name="Gueldener U."/>
            <person name="Muensterkoetter M."/>
            <person name="Nagy L.G."/>
        </authorList>
    </citation>
    <scope>NUCLEOTIDE SEQUENCE [LARGE SCALE GENOMIC DNA]</scope>
    <source>
        <strain evidence="2">Ar21-2</strain>
    </source>
</reference>
<evidence type="ECO:0000313" key="1">
    <source>
        <dbReference type="EMBL" id="PBK80956.1"/>
    </source>
</evidence>
<name>A0A2H3D0A6_ARMGA</name>
<protein>
    <submittedName>
        <fullName evidence="1">Uncharacterized protein</fullName>
    </submittedName>
</protein>
<accession>A0A2H3D0A6</accession>
<keyword evidence="2" id="KW-1185">Reference proteome</keyword>
<dbReference type="EMBL" id="KZ293737">
    <property type="protein sequence ID" value="PBK80956.1"/>
    <property type="molecule type" value="Genomic_DNA"/>
</dbReference>
<sequence length="168" mass="19135">MDSALPGTCPSTSVHELGTRSCQASEFQRQLESTRNGWWYVDLVKGMTSRYLPQYGERTSKNAPGRIEGWTKQMFCSFSGHNNTSARNGSLVPRSILNLSPFSRIFAPHHLLRWLIHQLLTMALFAVPTKRWNQQYIAMPNRCRCTSIPIHGLGAMRCEFHHLLSVCL</sequence>
<gene>
    <name evidence="1" type="ORF">ARMGADRAFT_1068716</name>
</gene>
<dbReference type="Proteomes" id="UP000217790">
    <property type="component" value="Unassembled WGS sequence"/>
</dbReference>
<dbReference type="AlphaFoldDB" id="A0A2H3D0A6"/>
<proteinExistence type="predicted"/>
<dbReference type="InParanoid" id="A0A2H3D0A6"/>